<dbReference type="EMBL" id="JACTUZ010000120">
    <property type="protein sequence ID" value="MBC9179119.1"/>
    <property type="molecule type" value="Genomic_DNA"/>
</dbReference>
<evidence type="ECO:0000313" key="4">
    <source>
        <dbReference type="Proteomes" id="UP000603940"/>
    </source>
</evidence>
<organism evidence="3 4">
    <name type="scientific">Pseudoroseomonas ludipueritiae</name>
    <dbReference type="NCBI Taxonomy" id="198093"/>
    <lineage>
        <taxon>Bacteria</taxon>
        <taxon>Pseudomonadati</taxon>
        <taxon>Pseudomonadota</taxon>
        <taxon>Alphaproteobacteria</taxon>
        <taxon>Acetobacterales</taxon>
        <taxon>Acetobacteraceae</taxon>
        <taxon>Pseudoroseomonas</taxon>
    </lineage>
</organism>
<reference evidence="3 4" key="1">
    <citation type="journal article" date="2009" name="Int. J. Syst. Evol. Microbiol.">
        <title>Transfer of Teichococcus ludipueritiae and Muricoccus roseus to the genus Roseomonas, as Roseomonas ludipueritiae comb. nov. and Roseomonas rosea comb. nov., respectively, and emended description of the genus Roseomonas.</title>
        <authorList>
            <person name="Sanchez-Porro C."/>
            <person name="Gallego V."/>
            <person name="Busse H.J."/>
            <person name="Kampfer P."/>
            <person name="Ventosa A."/>
        </authorList>
    </citation>
    <scope>NUCLEOTIDE SEQUENCE [LARGE SCALE GENOMIC DNA]</scope>
    <source>
        <strain evidence="3 4">DSM 14915</strain>
    </source>
</reference>
<protein>
    <submittedName>
        <fullName evidence="3">XRE family transcriptional regulator</fullName>
    </submittedName>
</protein>
<dbReference type="InterPro" id="IPR010982">
    <property type="entry name" value="Lambda_DNA-bd_dom_sf"/>
</dbReference>
<feature type="compositionally biased region" description="Basic residues" evidence="1">
    <location>
        <begin position="115"/>
        <end position="128"/>
    </location>
</feature>
<evidence type="ECO:0000313" key="3">
    <source>
        <dbReference type="EMBL" id="MBC9179119.1"/>
    </source>
</evidence>
<dbReference type="CDD" id="cd00093">
    <property type="entry name" value="HTH_XRE"/>
    <property type="match status" value="1"/>
</dbReference>
<name>A0ABR7RBA6_9PROT</name>
<sequence>MTKTTGVSLDEMISRMPKKDQREVEARASELIAQHMALRDVRKAMGKTQAAVARSLKIKQENVARIEQRSDMLLSTLRGYVEALGGEISLSVRMPGLPPVELQGLGDLAPAPKAAAKKPAARPRRAAA</sequence>
<feature type="region of interest" description="Disordered" evidence="1">
    <location>
        <begin position="105"/>
        <end position="128"/>
    </location>
</feature>
<evidence type="ECO:0000259" key="2">
    <source>
        <dbReference type="PROSITE" id="PS50943"/>
    </source>
</evidence>
<dbReference type="PROSITE" id="PS50943">
    <property type="entry name" value="HTH_CROC1"/>
    <property type="match status" value="1"/>
</dbReference>
<proteinExistence type="predicted"/>
<comment type="caution">
    <text evidence="3">The sequence shown here is derived from an EMBL/GenBank/DDBJ whole genome shotgun (WGS) entry which is preliminary data.</text>
</comment>
<feature type="domain" description="HTH cro/C1-type" evidence="2">
    <location>
        <begin position="38"/>
        <end position="91"/>
    </location>
</feature>
<keyword evidence="4" id="KW-1185">Reference proteome</keyword>
<dbReference type="SMART" id="SM00530">
    <property type="entry name" value="HTH_XRE"/>
    <property type="match status" value="1"/>
</dbReference>
<accession>A0ABR7RBA6</accession>
<evidence type="ECO:0000256" key="1">
    <source>
        <dbReference type="SAM" id="MobiDB-lite"/>
    </source>
</evidence>
<gene>
    <name evidence="3" type="ORF">IBL25_19440</name>
</gene>
<dbReference type="InterPro" id="IPR001387">
    <property type="entry name" value="Cro/C1-type_HTH"/>
</dbReference>
<dbReference type="RefSeq" id="WP_187780169.1">
    <property type="nucleotide sequence ID" value="NZ_JACTUZ010000120.1"/>
</dbReference>
<dbReference type="Gene3D" id="1.10.260.40">
    <property type="entry name" value="lambda repressor-like DNA-binding domains"/>
    <property type="match status" value="1"/>
</dbReference>
<dbReference type="Proteomes" id="UP000603940">
    <property type="component" value="Unassembled WGS sequence"/>
</dbReference>
<feature type="region of interest" description="Disordered" evidence="1">
    <location>
        <begin position="1"/>
        <end position="22"/>
    </location>
</feature>
<dbReference type="SUPFAM" id="SSF47413">
    <property type="entry name" value="lambda repressor-like DNA-binding domains"/>
    <property type="match status" value="1"/>
</dbReference>